<organism evidence="1 2">
    <name type="scientific">Campylobacter novaezeelandiae</name>
    <dbReference type="NCBI Taxonomy" id="2267891"/>
    <lineage>
        <taxon>Bacteria</taxon>
        <taxon>Pseudomonadati</taxon>
        <taxon>Campylobacterota</taxon>
        <taxon>Epsilonproteobacteria</taxon>
        <taxon>Campylobacterales</taxon>
        <taxon>Campylobacteraceae</taxon>
        <taxon>Campylobacter</taxon>
    </lineage>
</organism>
<evidence type="ECO:0000313" key="1">
    <source>
        <dbReference type="EMBL" id="TBR81868.1"/>
    </source>
</evidence>
<dbReference type="AlphaFoldDB" id="A0A4Q9JVP6"/>
<name>A0A4Q9JVP6_9BACT</name>
<evidence type="ECO:0000313" key="2">
    <source>
        <dbReference type="Proteomes" id="UP000292583"/>
    </source>
</evidence>
<proteinExistence type="predicted"/>
<sequence length="129" mass="15402">MIGFNSSFVRIQDVGFLEQNDKVTYLEIYKLGKAFFRIKIEDKICLNEICYDKKLFNKRFFKNSFYDDFLEDILKNKPLFNAKNLQKQDCGFTQSIKGLDYDIVYEICNNQTFFLDKLNKTKITIQKLD</sequence>
<keyword evidence="2" id="KW-1185">Reference proteome</keyword>
<comment type="caution">
    <text evidence="1">The sequence shown here is derived from an EMBL/GenBank/DDBJ whole genome shotgun (WGS) entry which is preliminary data.</text>
</comment>
<protein>
    <submittedName>
        <fullName evidence="1">Uncharacterized protein</fullName>
    </submittedName>
</protein>
<dbReference type="EMBL" id="QPGR01000003">
    <property type="protein sequence ID" value="TBR81868.1"/>
    <property type="molecule type" value="Genomic_DNA"/>
</dbReference>
<gene>
    <name evidence="1" type="ORF">DU473_02960</name>
</gene>
<accession>A0A4Q9JVP6</accession>
<dbReference type="OrthoDB" id="5373103at2"/>
<dbReference type="Proteomes" id="UP000292583">
    <property type="component" value="Unassembled WGS sequence"/>
</dbReference>
<reference evidence="1 2" key="1">
    <citation type="submission" date="2018-07" db="EMBL/GenBank/DDBJ databases">
        <title>Campylobacter zealandensis sp. nov., isolated from birds and water in New Zealand.</title>
        <authorList>
            <person name="Wilkinson D.A."/>
            <person name="Biggs P.J."/>
            <person name="French N.P."/>
            <person name="Midwinter A.C."/>
        </authorList>
    </citation>
    <scope>NUCLEOTIDE SEQUENCE [LARGE SCALE GENOMIC DNA]</scope>
    <source>
        <strain evidence="1 2">B423b</strain>
    </source>
</reference>